<dbReference type="InterPro" id="IPR047199">
    <property type="entry name" value="CorA-like"/>
</dbReference>
<dbReference type="InterPro" id="IPR045861">
    <property type="entry name" value="CorA_cytoplasmic_dom"/>
</dbReference>
<dbReference type="Pfam" id="PF01544">
    <property type="entry name" value="CorA"/>
    <property type="match status" value="1"/>
</dbReference>
<dbReference type="GO" id="GO:0016020">
    <property type="term" value="C:membrane"/>
    <property type="evidence" value="ECO:0007669"/>
    <property type="project" value="UniProtKB-SubCell"/>
</dbReference>
<sequence length="311" mass="35909">MLDIFKTIDDTLFKLEEIEDGAWINLVEPTAEELDRIEDELGVDRDYLRAALDEEESARLESENDQVLILVDTPYVEKTDDHIIYETLPLGIIITENNIITVCLKNSIVLDQFEKNSIRTFYTYKKYRFLYQILYKNAQRYLLYLRQIDRMSSFIEKQLHESMKNKELIQLLDLEKSLVYITTSLRANQVVLEKILRINIIKKYSEDEDLLEDVLIENKQAIEMANIYSGILSGTMDAFASIISNNLNIVMKLLTSITILMAIPTMFSSFFGMNMINMPFANSPFGFWIILGASVVSAATVGFILVKKNLF</sequence>
<dbReference type="CDD" id="cd12827">
    <property type="entry name" value="EcCorA_ZntB-like_u2"/>
    <property type="match status" value="1"/>
</dbReference>
<dbReference type="InterPro" id="IPR045863">
    <property type="entry name" value="CorA_TM1_TM2"/>
</dbReference>
<dbReference type="AlphaFoldDB" id="A0A562J5D6"/>
<name>A0A562J5D6_9FIRM</name>
<proteinExistence type="inferred from homology"/>
<protein>
    <submittedName>
        <fullName evidence="7">Magnesium transporter</fullName>
    </submittedName>
</protein>
<feature type="transmembrane region" description="Helical" evidence="6">
    <location>
        <begin position="253"/>
        <end position="273"/>
    </location>
</feature>
<evidence type="ECO:0000256" key="3">
    <source>
        <dbReference type="ARBA" id="ARBA00022692"/>
    </source>
</evidence>
<dbReference type="Gene3D" id="3.30.460.20">
    <property type="entry name" value="CorA soluble domain-like"/>
    <property type="match status" value="1"/>
</dbReference>
<keyword evidence="8" id="KW-1185">Reference proteome</keyword>
<evidence type="ECO:0000256" key="2">
    <source>
        <dbReference type="ARBA" id="ARBA00009765"/>
    </source>
</evidence>
<comment type="similarity">
    <text evidence="2">Belongs to the CorA metal ion transporter (MIT) (TC 1.A.35) family.</text>
</comment>
<evidence type="ECO:0000256" key="1">
    <source>
        <dbReference type="ARBA" id="ARBA00004141"/>
    </source>
</evidence>
<dbReference type="GO" id="GO:0046873">
    <property type="term" value="F:metal ion transmembrane transporter activity"/>
    <property type="evidence" value="ECO:0007669"/>
    <property type="project" value="InterPro"/>
</dbReference>
<evidence type="ECO:0000313" key="8">
    <source>
        <dbReference type="Proteomes" id="UP000315343"/>
    </source>
</evidence>
<dbReference type="SUPFAM" id="SSF143865">
    <property type="entry name" value="CorA soluble domain-like"/>
    <property type="match status" value="1"/>
</dbReference>
<reference evidence="7 8" key="1">
    <citation type="submission" date="2019-07" db="EMBL/GenBank/DDBJ databases">
        <title>Genomic Encyclopedia of Type Strains, Phase I: the one thousand microbial genomes (KMG-I) project.</title>
        <authorList>
            <person name="Kyrpides N."/>
        </authorList>
    </citation>
    <scope>NUCLEOTIDE SEQUENCE [LARGE SCALE GENOMIC DNA]</scope>
    <source>
        <strain evidence="7 8">DSM 13558</strain>
    </source>
</reference>
<feature type="transmembrane region" description="Helical" evidence="6">
    <location>
        <begin position="285"/>
        <end position="306"/>
    </location>
</feature>
<dbReference type="SUPFAM" id="SSF144083">
    <property type="entry name" value="Magnesium transport protein CorA, transmembrane region"/>
    <property type="match status" value="1"/>
</dbReference>
<accession>A0A562J5D6</accession>
<dbReference type="PANTHER" id="PTHR47891:SF2">
    <property type="entry name" value="MAGNESIUM AND COBALT TRANSPORTER"/>
    <property type="match status" value="1"/>
</dbReference>
<dbReference type="RefSeq" id="WP_145085050.1">
    <property type="nucleotide sequence ID" value="NZ_DAMBUX010000018.1"/>
</dbReference>
<dbReference type="Gene3D" id="1.20.58.340">
    <property type="entry name" value="Magnesium transport protein CorA, transmembrane region"/>
    <property type="match status" value="2"/>
</dbReference>
<keyword evidence="4 6" id="KW-1133">Transmembrane helix</keyword>
<dbReference type="PANTHER" id="PTHR47891">
    <property type="entry name" value="TRANSPORTER-RELATED"/>
    <property type="match status" value="1"/>
</dbReference>
<dbReference type="OrthoDB" id="9803416at2"/>
<comment type="caution">
    <text evidence="7">The sequence shown here is derived from an EMBL/GenBank/DDBJ whole genome shotgun (WGS) entry which is preliminary data.</text>
</comment>
<evidence type="ECO:0000256" key="5">
    <source>
        <dbReference type="ARBA" id="ARBA00023136"/>
    </source>
</evidence>
<organism evidence="7 8">
    <name type="scientific">Sedimentibacter saalensis</name>
    <dbReference type="NCBI Taxonomy" id="130788"/>
    <lineage>
        <taxon>Bacteria</taxon>
        <taxon>Bacillati</taxon>
        <taxon>Bacillota</taxon>
        <taxon>Tissierellia</taxon>
        <taxon>Sedimentibacter</taxon>
    </lineage>
</organism>
<dbReference type="Proteomes" id="UP000315343">
    <property type="component" value="Unassembled WGS sequence"/>
</dbReference>
<evidence type="ECO:0000256" key="4">
    <source>
        <dbReference type="ARBA" id="ARBA00022989"/>
    </source>
</evidence>
<comment type="subcellular location">
    <subcellularLocation>
        <location evidence="1">Membrane</location>
        <topology evidence="1">Multi-pass membrane protein</topology>
    </subcellularLocation>
</comment>
<evidence type="ECO:0000313" key="7">
    <source>
        <dbReference type="EMBL" id="TWH78402.1"/>
    </source>
</evidence>
<keyword evidence="3 6" id="KW-0812">Transmembrane</keyword>
<dbReference type="EMBL" id="VLKH01000009">
    <property type="protein sequence ID" value="TWH78402.1"/>
    <property type="molecule type" value="Genomic_DNA"/>
</dbReference>
<dbReference type="InterPro" id="IPR002523">
    <property type="entry name" value="MgTranspt_CorA/ZnTranspt_ZntB"/>
</dbReference>
<gene>
    <name evidence="7" type="ORF">LY60_02861</name>
</gene>
<evidence type="ECO:0000256" key="6">
    <source>
        <dbReference type="SAM" id="Phobius"/>
    </source>
</evidence>
<keyword evidence="5 6" id="KW-0472">Membrane</keyword>